<dbReference type="InterPro" id="IPR027417">
    <property type="entry name" value="P-loop_NTPase"/>
</dbReference>
<dbReference type="Pfam" id="PF00005">
    <property type="entry name" value="ABC_tran"/>
    <property type="match status" value="1"/>
</dbReference>
<evidence type="ECO:0000259" key="2">
    <source>
        <dbReference type="Pfam" id="PF00005"/>
    </source>
</evidence>
<dbReference type="AlphaFoldDB" id="A0A2G9YCM2"/>
<protein>
    <submittedName>
        <fullName evidence="3">ABC transporter</fullName>
    </submittedName>
</protein>
<organism evidence="3 4">
    <name type="scientific">bacterium (Candidatus Ratteibacteria) CG23_combo_of_CG06-09_8_20_14_all_48_7</name>
    <dbReference type="NCBI Taxonomy" id="2014292"/>
    <lineage>
        <taxon>Bacteria</taxon>
        <taxon>Candidatus Ratteibacteria</taxon>
    </lineage>
</organism>
<dbReference type="Gene3D" id="3.40.50.300">
    <property type="entry name" value="P-loop containing nucleotide triphosphate hydrolases"/>
    <property type="match status" value="1"/>
</dbReference>
<proteinExistence type="predicted"/>
<comment type="caution">
    <text evidence="3">The sequence shown here is derived from an EMBL/GenBank/DDBJ whole genome shotgun (WGS) entry which is preliminary data.</text>
</comment>
<gene>
    <name evidence="3" type="ORF">COX46_02050</name>
</gene>
<dbReference type="InterPro" id="IPR050166">
    <property type="entry name" value="ABC_transporter_ATP-bind"/>
</dbReference>
<feature type="non-terminal residue" evidence="3">
    <location>
        <position position="64"/>
    </location>
</feature>
<evidence type="ECO:0000256" key="1">
    <source>
        <dbReference type="ARBA" id="ARBA00022448"/>
    </source>
</evidence>
<name>A0A2G9YCM2_9BACT</name>
<evidence type="ECO:0000313" key="4">
    <source>
        <dbReference type="Proteomes" id="UP000230392"/>
    </source>
</evidence>
<dbReference type="Proteomes" id="UP000230392">
    <property type="component" value="Unassembled WGS sequence"/>
</dbReference>
<reference evidence="3 4" key="1">
    <citation type="submission" date="2017-09" db="EMBL/GenBank/DDBJ databases">
        <title>Depth-based differentiation of microbial function through sediment-hosted aquifers and enrichment of novel symbionts in the deep terrestrial subsurface.</title>
        <authorList>
            <person name="Probst A.J."/>
            <person name="Ladd B."/>
            <person name="Jarett J.K."/>
            <person name="Geller-Mcgrath D.E."/>
            <person name="Sieber C.M."/>
            <person name="Emerson J.B."/>
            <person name="Anantharaman K."/>
            <person name="Thomas B.C."/>
            <person name="Malmstrom R."/>
            <person name="Stieglmeier M."/>
            <person name="Klingl A."/>
            <person name="Woyke T."/>
            <person name="Ryan C.M."/>
            <person name="Banfield J.F."/>
        </authorList>
    </citation>
    <scope>NUCLEOTIDE SEQUENCE [LARGE SCALE GENOMIC DNA]</scope>
    <source>
        <strain evidence="3">CG23_combo_of_CG06-09_8_20_14_all_48_7</strain>
    </source>
</reference>
<dbReference type="SUPFAM" id="SSF52540">
    <property type="entry name" value="P-loop containing nucleoside triphosphate hydrolases"/>
    <property type="match status" value="1"/>
</dbReference>
<accession>A0A2G9YCM2</accession>
<dbReference type="GO" id="GO:0005524">
    <property type="term" value="F:ATP binding"/>
    <property type="evidence" value="ECO:0007669"/>
    <property type="project" value="InterPro"/>
</dbReference>
<dbReference type="InterPro" id="IPR003439">
    <property type="entry name" value="ABC_transporter-like_ATP-bd"/>
</dbReference>
<sequence>MEIRAKGLTKVFSEGNQRVSALDGVDLTLQSGEVVVLLGPSGSGKTTLLNLLSGLDIPTEGEVF</sequence>
<dbReference type="PANTHER" id="PTHR42788:SF13">
    <property type="entry name" value="ALIPHATIC SULFONATES IMPORT ATP-BINDING PROTEIN SSUB"/>
    <property type="match status" value="1"/>
</dbReference>
<feature type="domain" description="ABC transporter" evidence="2">
    <location>
        <begin position="22"/>
        <end position="63"/>
    </location>
</feature>
<dbReference type="GO" id="GO:0016887">
    <property type="term" value="F:ATP hydrolysis activity"/>
    <property type="evidence" value="ECO:0007669"/>
    <property type="project" value="InterPro"/>
</dbReference>
<dbReference type="PANTHER" id="PTHR42788">
    <property type="entry name" value="TAURINE IMPORT ATP-BINDING PROTEIN-RELATED"/>
    <property type="match status" value="1"/>
</dbReference>
<keyword evidence="1" id="KW-0813">Transport</keyword>
<dbReference type="EMBL" id="PCRF01000094">
    <property type="protein sequence ID" value="PIP16463.1"/>
    <property type="molecule type" value="Genomic_DNA"/>
</dbReference>
<evidence type="ECO:0000313" key="3">
    <source>
        <dbReference type="EMBL" id="PIP16463.1"/>
    </source>
</evidence>